<keyword evidence="2" id="KW-1185">Reference proteome</keyword>
<proteinExistence type="predicted"/>
<dbReference type="AlphaFoldDB" id="A0A022XJH7"/>
<protein>
    <submittedName>
        <fullName evidence="1">Uncharacterized protein</fullName>
    </submittedName>
</protein>
<reference evidence="1 2" key="1">
    <citation type="submission" date="2014-02" db="EMBL/GenBank/DDBJ databases">
        <title>The Genome Sequence of Trichophyton rubrum (morphotype soudanense) CBS 452.61.</title>
        <authorList>
            <consortium name="The Broad Institute Genomics Platform"/>
            <person name="Cuomo C.A."/>
            <person name="White T.C."/>
            <person name="Graser Y."/>
            <person name="Martinez-Rossi N."/>
            <person name="Heitman J."/>
            <person name="Young S.K."/>
            <person name="Zeng Q."/>
            <person name="Gargeya S."/>
            <person name="Abouelleil A."/>
            <person name="Alvarado L."/>
            <person name="Chapman S.B."/>
            <person name="Gainer-Dewar J."/>
            <person name="Goldberg J."/>
            <person name="Griggs A."/>
            <person name="Gujja S."/>
            <person name="Hansen M."/>
            <person name="Howarth C."/>
            <person name="Imamovic A."/>
            <person name="Larimer J."/>
            <person name="Martinez D."/>
            <person name="Murphy C."/>
            <person name="Pearson M.D."/>
            <person name="Persinoti G."/>
            <person name="Poon T."/>
            <person name="Priest M."/>
            <person name="Roberts A.D."/>
            <person name="Saif S."/>
            <person name="Shea T.D."/>
            <person name="Sykes S.N."/>
            <person name="Wortman J."/>
            <person name="Nusbaum C."/>
            <person name="Birren B."/>
        </authorList>
    </citation>
    <scope>NUCLEOTIDE SEQUENCE [LARGE SCALE GENOMIC DNA]</scope>
    <source>
        <strain evidence="1 2">CBS 452.61</strain>
    </source>
</reference>
<accession>A0A022XJH7</accession>
<sequence>MIRKAIKRYSHLGNPSISFRWAECRWSHLGHCCSKYFRLRCCSSTIHCYQGNTVSIDLVYALNGKSFGLRVGVMVRIGVGSGRAIITGTVMVSLDLVNSTLSNDEYT</sequence>
<dbReference type="HOGENOM" id="CLU_2211867_0_0_1"/>
<organism evidence="1 2">
    <name type="scientific">Trichophyton soudanense CBS 452.61</name>
    <dbReference type="NCBI Taxonomy" id="1215331"/>
    <lineage>
        <taxon>Eukaryota</taxon>
        <taxon>Fungi</taxon>
        <taxon>Dikarya</taxon>
        <taxon>Ascomycota</taxon>
        <taxon>Pezizomycotina</taxon>
        <taxon>Eurotiomycetes</taxon>
        <taxon>Eurotiomycetidae</taxon>
        <taxon>Onygenales</taxon>
        <taxon>Arthrodermataceae</taxon>
        <taxon>Trichophyton</taxon>
    </lineage>
</organism>
<dbReference type="EMBL" id="KK208911">
    <property type="protein sequence ID" value="EZF70508.1"/>
    <property type="molecule type" value="Genomic_DNA"/>
</dbReference>
<gene>
    <name evidence="1" type="ORF">H105_07146</name>
</gene>
<dbReference type="Proteomes" id="UP000023623">
    <property type="component" value="Unassembled WGS sequence"/>
</dbReference>
<evidence type="ECO:0000313" key="1">
    <source>
        <dbReference type="EMBL" id="EZF70508.1"/>
    </source>
</evidence>
<evidence type="ECO:0000313" key="2">
    <source>
        <dbReference type="Proteomes" id="UP000023623"/>
    </source>
</evidence>
<name>A0A022XJH7_TRISD</name>